<keyword evidence="2" id="KW-0378">Hydrolase</keyword>
<dbReference type="InterPro" id="IPR050742">
    <property type="entry name" value="Helicase_Restrict-Modif_Enz"/>
</dbReference>
<dbReference type="AlphaFoldDB" id="A0A0A1W249"/>
<dbReference type="PANTHER" id="PTHR47396:SF1">
    <property type="entry name" value="ATP-DEPENDENT HELICASE IRC3-RELATED"/>
    <property type="match status" value="1"/>
</dbReference>
<gene>
    <name evidence="2" type="ORF">N44_04755</name>
</gene>
<dbReference type="NCBIfam" id="NF046055">
    <property type="entry name" value="restr_BPTD_3080"/>
    <property type="match status" value="1"/>
</dbReference>
<keyword evidence="2" id="KW-0547">Nucleotide-binding</keyword>
<evidence type="ECO:0000313" key="2">
    <source>
        <dbReference type="EMBL" id="GAL95899.1"/>
    </source>
</evidence>
<dbReference type="PANTHER" id="PTHR47396">
    <property type="entry name" value="TYPE I RESTRICTION ENZYME ECOKI R PROTEIN"/>
    <property type="match status" value="1"/>
</dbReference>
<accession>A0A0A1W249</accession>
<evidence type="ECO:0000259" key="1">
    <source>
        <dbReference type="SMART" id="SM00487"/>
    </source>
</evidence>
<protein>
    <submittedName>
        <fullName evidence="2">Type III restriction-modification enzyme, helicase subunit</fullName>
    </submittedName>
</protein>
<dbReference type="InterPro" id="IPR027417">
    <property type="entry name" value="P-loop_NTPase"/>
</dbReference>
<dbReference type="GO" id="GO:0005829">
    <property type="term" value="C:cytosol"/>
    <property type="evidence" value="ECO:0007669"/>
    <property type="project" value="TreeGrafter"/>
</dbReference>
<dbReference type="EMBL" id="BBPA01000077">
    <property type="protein sequence ID" value="GAL95899.1"/>
    <property type="molecule type" value="Genomic_DNA"/>
</dbReference>
<dbReference type="REBASE" id="110294">
    <property type="entry name" value="Mae44ORF4749P"/>
</dbReference>
<dbReference type="SMART" id="SM00487">
    <property type="entry name" value="DEXDc"/>
    <property type="match status" value="1"/>
</dbReference>
<dbReference type="RefSeq" id="WP_045362944.1">
    <property type="nucleotide sequence ID" value="NZ_BBPA01000077.1"/>
</dbReference>
<proteinExistence type="predicted"/>
<dbReference type="Proteomes" id="UP000030321">
    <property type="component" value="Unassembled WGS sequence"/>
</dbReference>
<dbReference type="InterPro" id="IPR014001">
    <property type="entry name" value="Helicase_ATP-bd"/>
</dbReference>
<sequence length="1046" mass="119344">MSYEVNEPILNSPFDEPSRYWFIREGYEPELKEGRRPAIVYPPREGDSEWELGKVLKLSPPDQFFPGYEMTLVNHIRNKVKEWRKENYPGVSRTTLELLDYWNREGREHRLFFAQKEAVETIIFLIESRADFRQGIHIPQDTPIDTTLKAFIRYACKMATGSGKTTVMGMLAAWSILNKVADRSNAKFSDVVLIVCPNITIKSRLQELNPDNGEASLYRTRDLVPSHLMDKLRQGKVLVTNWHIFEKRAPATAGNDTAKVVKVGVKTTAAEVIKIAAKNETARGTRYLTQETLGQQIALGRLKVAEGGEKYDTQGNLKEVKVEITRYLESDAAWIKRILTQEVGNKGNILVFNDEAHHAYRISRISPDKNDAGDEQESEKYQEKEATIWLEGLDRINKYRGINFCVDLSATPYYLKSSKQNTNKPFEWVVSDFSLMDAIEAGLVKIPQLPVRDTTGAAVSDLAYFNIWEWLMKKMTRSERGKGINPTPEAILKYVQHPITLLGGQWEQIKQEWAASDDPRPPVFIIVCKNTKIAKCLYEWIAEDIKPDDLPSSNLRSLRNIEGETNTIRVDSKVVEELESGESKSDESKWMRFTLDTIGKTQWTKDDQGRDIYPEGFAQLAEKLARPFHPPGRNIKCVISVGMLTEGWDCSTVKHIIGIRPFQSQLLCEQVVGRGLRRRSYDLTDDNKFAEETSTIFGVPFEVVPFKANPQGAKPQPEKRYHVYSVPQKSQYRLEFPRVKGYTQAVQNRVTVDWKAIAALEINPFKIAPEVQVKATLANNQGRHSLSGPGKLESLDLNPYRQGKRLQELVFELAADLTRTYCQTEQCQAPPHVLFPQLRKICDRYLTEKVKVVEPAHILDLFLSPYYGWVIEKLSESIYPDTGAGETPEIPKYETHRGNGSTDDINFFTGKPVREVVKSHLNCVVADTDQWEQAAAYIIDTHPATESFVKNERLGFTIPYFHNGEDHDYIPDFIIRLKTAKSNYLILETKGWDELREVKQAAAKRWCNAINADGKHGHWQYFLTGLSKVKEGIDEAIREIEALTNQ</sequence>
<dbReference type="GO" id="GO:0004386">
    <property type="term" value="F:helicase activity"/>
    <property type="evidence" value="ECO:0007669"/>
    <property type="project" value="UniProtKB-KW"/>
</dbReference>
<name>A0A0A1W249_MICAE</name>
<comment type="caution">
    <text evidence="2">The sequence shown here is derived from an EMBL/GenBank/DDBJ whole genome shotgun (WGS) entry which is preliminary data.</text>
</comment>
<organism evidence="2 3">
    <name type="scientific">Microcystis aeruginosa NIES-44</name>
    <dbReference type="NCBI Taxonomy" id="449439"/>
    <lineage>
        <taxon>Bacteria</taxon>
        <taxon>Bacillati</taxon>
        <taxon>Cyanobacteriota</taxon>
        <taxon>Cyanophyceae</taxon>
        <taxon>Oscillatoriophycideae</taxon>
        <taxon>Chroococcales</taxon>
        <taxon>Microcystaceae</taxon>
        <taxon>Microcystis</taxon>
    </lineage>
</organism>
<evidence type="ECO:0000313" key="3">
    <source>
        <dbReference type="Proteomes" id="UP000030321"/>
    </source>
</evidence>
<keyword evidence="2" id="KW-0347">Helicase</keyword>
<dbReference type="Gene3D" id="3.40.50.300">
    <property type="entry name" value="P-loop containing nucleotide triphosphate hydrolases"/>
    <property type="match status" value="1"/>
</dbReference>
<reference evidence="3" key="1">
    <citation type="journal article" date="2015" name="Genome">
        <title>Whole Genome Sequence of the Non-Microcystin-Producing Microcystis aeruginosa Strain NIES-44.</title>
        <authorList>
            <person name="Okano K."/>
            <person name="Miyata N."/>
            <person name="Ozaki Y."/>
        </authorList>
    </citation>
    <scope>NUCLEOTIDE SEQUENCE [LARGE SCALE GENOMIC DNA]</scope>
    <source>
        <strain evidence="3">NIES-44</strain>
    </source>
</reference>
<feature type="domain" description="Helicase ATP-binding" evidence="1">
    <location>
        <begin position="107"/>
        <end position="442"/>
    </location>
</feature>
<keyword evidence="2" id="KW-0067">ATP-binding</keyword>
<dbReference type="SUPFAM" id="SSF52540">
    <property type="entry name" value="P-loop containing nucleoside triphosphate hydrolases"/>
    <property type="match status" value="2"/>
</dbReference>